<evidence type="ECO:0000256" key="5">
    <source>
        <dbReference type="ARBA" id="ARBA00067604"/>
    </source>
</evidence>
<proteinExistence type="inferred from homology"/>
<keyword evidence="9" id="KW-1185">Reference proteome</keyword>
<sequence>MSNDSNLVQIRPLAQTKLFQPIKIGSHTLPQRIAFAPSTRQRGTKDYYPTDLQLPYYKARAQYPGTLVITEATYVSPGGAGRANVPGIWNDGQAAGWKKITDAIRSEGSYSSLQLWHLGRTADPQQLKEDGQPFIAPSAIYMSQESEEHAKRVGNELRAVTKEEIEDLINNVYPNGARKALDAGFDYIELHSAHGYFLDQFLNPVTNHRTDEYGGSIENRARLLLAIIDKLIPIVGADRLAVRLSPWATFQVSDPEGEEIHAYILDQLQKRADQGNELAYVSLVEPRVSASYDVAIEDQQGRSNAFADKIWQGKFVKAGNYTYDAPKFETLLHDLDNDRTVIAFSRFFTSNPDLVYRLKNGLALQHYDRPTFYTHDNFGYNTWNQYDGNEQFDKEVEQRRVGKVLA</sequence>
<dbReference type="InterPro" id="IPR045247">
    <property type="entry name" value="Oye-like"/>
</dbReference>
<dbReference type="CDD" id="cd02933">
    <property type="entry name" value="OYE_like_FMN"/>
    <property type="match status" value="1"/>
</dbReference>
<evidence type="ECO:0000259" key="7">
    <source>
        <dbReference type="Pfam" id="PF00724"/>
    </source>
</evidence>
<dbReference type="Proteomes" id="UP000669133">
    <property type="component" value="Unassembled WGS sequence"/>
</dbReference>
<keyword evidence="3" id="KW-0288">FMN</keyword>
<evidence type="ECO:0000256" key="6">
    <source>
        <dbReference type="ARBA" id="ARBA00075326"/>
    </source>
</evidence>
<dbReference type="PANTHER" id="PTHR22893:SF91">
    <property type="entry name" value="NADPH DEHYDROGENASE 2-RELATED"/>
    <property type="match status" value="1"/>
</dbReference>
<dbReference type="GO" id="GO:0003959">
    <property type="term" value="F:NADPH dehydrogenase activity"/>
    <property type="evidence" value="ECO:0007669"/>
    <property type="project" value="TreeGrafter"/>
</dbReference>
<name>A0A8H8DDE2_9ASCO</name>
<organism evidence="8 9">
    <name type="scientific">Candida metapsilosis</name>
    <dbReference type="NCBI Taxonomy" id="273372"/>
    <lineage>
        <taxon>Eukaryota</taxon>
        <taxon>Fungi</taxon>
        <taxon>Dikarya</taxon>
        <taxon>Ascomycota</taxon>
        <taxon>Saccharomycotina</taxon>
        <taxon>Pichiomycetes</taxon>
        <taxon>Debaryomycetaceae</taxon>
        <taxon>Candida/Lodderomyces clade</taxon>
        <taxon>Candida</taxon>
    </lineage>
</organism>
<comment type="caution">
    <text evidence="8">The sequence shown here is derived from an EMBL/GenBank/DDBJ whole genome shotgun (WGS) entry which is preliminary data.</text>
</comment>
<protein>
    <recommendedName>
        <fullName evidence="5">Probable NADPH dehydrogenase</fullName>
    </recommendedName>
    <alternativeName>
        <fullName evidence="6">Estrogen-binding protein</fullName>
    </alternativeName>
</protein>
<accession>A0A8H8DDE2</accession>
<feature type="domain" description="NADH:flavin oxidoreductase/NADH oxidase N-terminal" evidence="7">
    <location>
        <begin position="17"/>
        <end position="364"/>
    </location>
</feature>
<comment type="cofactor">
    <cofactor evidence="1">
        <name>FMN</name>
        <dbReference type="ChEBI" id="CHEBI:58210"/>
    </cofactor>
</comment>
<dbReference type="FunFam" id="3.20.20.70:FF:000138">
    <property type="entry name" value="NADPH dehydrogenase 1"/>
    <property type="match status" value="1"/>
</dbReference>
<dbReference type="GeneID" id="93650275"/>
<evidence type="ECO:0000256" key="4">
    <source>
        <dbReference type="ARBA" id="ARBA00056646"/>
    </source>
</evidence>
<gene>
    <name evidence="8" type="ORF">I9W82_001646</name>
</gene>
<dbReference type="OrthoDB" id="276546at2759"/>
<dbReference type="Pfam" id="PF00724">
    <property type="entry name" value="Oxidored_FMN"/>
    <property type="match status" value="1"/>
</dbReference>
<evidence type="ECO:0000313" key="8">
    <source>
        <dbReference type="EMBL" id="KAG5419766.1"/>
    </source>
</evidence>
<dbReference type="GO" id="GO:0010181">
    <property type="term" value="F:FMN binding"/>
    <property type="evidence" value="ECO:0007669"/>
    <property type="project" value="InterPro"/>
</dbReference>
<dbReference type="PANTHER" id="PTHR22893">
    <property type="entry name" value="NADH OXIDOREDUCTASE-RELATED"/>
    <property type="match status" value="1"/>
</dbReference>
<comment type="function">
    <text evidence="4">Oxidoreductase that binds mammalian estrogens with high affinity.</text>
</comment>
<dbReference type="RefSeq" id="XP_067548882.1">
    <property type="nucleotide sequence ID" value="XM_067690414.1"/>
</dbReference>
<comment type="similarity">
    <text evidence="2">Belongs to the NADH:flavin oxidoreductase/NADH oxidase family.</text>
</comment>
<dbReference type="GO" id="GO:0042562">
    <property type="term" value="F:hormone binding"/>
    <property type="evidence" value="ECO:0007669"/>
    <property type="project" value="UniProtKB-ARBA"/>
</dbReference>
<dbReference type="SUPFAM" id="SSF51395">
    <property type="entry name" value="FMN-linked oxidoreductases"/>
    <property type="match status" value="1"/>
</dbReference>
<evidence type="ECO:0000313" key="9">
    <source>
        <dbReference type="Proteomes" id="UP000669133"/>
    </source>
</evidence>
<dbReference type="InterPro" id="IPR013785">
    <property type="entry name" value="Aldolase_TIM"/>
</dbReference>
<evidence type="ECO:0000256" key="2">
    <source>
        <dbReference type="ARBA" id="ARBA00005979"/>
    </source>
</evidence>
<evidence type="ECO:0000256" key="1">
    <source>
        <dbReference type="ARBA" id="ARBA00001917"/>
    </source>
</evidence>
<dbReference type="Gene3D" id="3.20.20.70">
    <property type="entry name" value="Aldolase class I"/>
    <property type="match status" value="1"/>
</dbReference>
<reference evidence="8 9" key="1">
    <citation type="submission" date="2020-12" db="EMBL/GenBank/DDBJ databases">
        <title>Effect of drift, selection, and recombination on the evolution of hybrid genomes in Candida yeast pathogens.</title>
        <authorList>
            <person name="Mixao V."/>
            <person name="Ksiezopolska E."/>
            <person name="Saus E."/>
            <person name="Boekhout T."/>
            <person name="Gacser A."/>
            <person name="Gabaldon T."/>
        </authorList>
    </citation>
    <scope>NUCLEOTIDE SEQUENCE [LARGE SCALE GENOMIC DNA]</scope>
    <source>
        <strain evidence="8 9">BP57</strain>
    </source>
</reference>
<dbReference type="InterPro" id="IPR001155">
    <property type="entry name" value="OxRdtase_FMN_N"/>
</dbReference>
<dbReference type="AlphaFoldDB" id="A0A8H8DDE2"/>
<dbReference type="EMBL" id="JAEOAQ010000002">
    <property type="protein sequence ID" value="KAG5419766.1"/>
    <property type="molecule type" value="Genomic_DNA"/>
</dbReference>
<keyword evidence="3" id="KW-0285">Flavoprotein</keyword>
<evidence type="ECO:0000256" key="3">
    <source>
        <dbReference type="ARBA" id="ARBA00022643"/>
    </source>
</evidence>